<feature type="binding site" evidence="4">
    <location>
        <position position="247"/>
    </location>
    <ligand>
        <name>S-adenosyl-L-methionine</name>
        <dbReference type="ChEBI" id="CHEBI:59789"/>
    </ligand>
</feature>
<dbReference type="InterPro" id="IPR030390">
    <property type="entry name" value="MeTrfase_TrmA_AS"/>
</dbReference>
<reference evidence="7" key="2">
    <citation type="submission" date="2012-01" db="EMBL/GenBank/DDBJ databases">
        <title>Complete sequence of chromosome of Marinitoga piezophila KA3.</title>
        <authorList>
            <person name="Lucas S."/>
            <person name="Han J."/>
            <person name="Lapidus A."/>
            <person name="Cheng J.-F."/>
            <person name="Goodwin L."/>
            <person name="Pitluck S."/>
            <person name="Peters L."/>
            <person name="Mikhailova N."/>
            <person name="Teshima H."/>
            <person name="Detter J.C."/>
            <person name="Han C."/>
            <person name="Tapia R."/>
            <person name="Land M."/>
            <person name="Hauser L."/>
            <person name="Kyrpides N."/>
            <person name="Ivanova N."/>
            <person name="Pagani I."/>
            <person name="Jebbar M."/>
            <person name="Vannier P."/>
            <person name="Oger P."/>
            <person name="Cario A."/>
            <person name="Bartlett D."/>
            <person name="Noll K.M."/>
            <person name="Woyke T."/>
        </authorList>
    </citation>
    <scope>NUCLEOTIDE SEQUENCE [LARGE SCALE GENOMIC DNA]</scope>
    <source>
        <strain evidence="7">DSM 14283 / JCM 11233 / KA3</strain>
    </source>
</reference>
<evidence type="ECO:0000256" key="4">
    <source>
        <dbReference type="PROSITE-ProRule" id="PRU01024"/>
    </source>
</evidence>
<dbReference type="Gene3D" id="2.40.50.1070">
    <property type="match status" value="1"/>
</dbReference>
<dbReference type="Gene3D" id="3.40.50.150">
    <property type="entry name" value="Vaccinia Virus protein VP39"/>
    <property type="match status" value="1"/>
</dbReference>
<feature type="binding site" evidence="4">
    <location>
        <position position="219"/>
    </location>
    <ligand>
        <name>S-adenosyl-L-methionine</name>
        <dbReference type="ChEBI" id="CHEBI:59789"/>
    </ligand>
</feature>
<feature type="binding site" evidence="4">
    <location>
        <position position="313"/>
    </location>
    <ligand>
        <name>S-adenosyl-L-methionine</name>
        <dbReference type="ChEBI" id="CHEBI:59789"/>
    </ligand>
</feature>
<dbReference type="KEGG" id="mpz:Marpi_2002"/>
<dbReference type="PROSITE" id="PS51687">
    <property type="entry name" value="SAM_MT_RNA_M5U"/>
    <property type="match status" value="1"/>
</dbReference>
<dbReference type="CDD" id="cd02440">
    <property type="entry name" value="AdoMet_MTases"/>
    <property type="match status" value="1"/>
</dbReference>
<accession>H2J708</accession>
<dbReference type="eggNOG" id="COG2265">
    <property type="taxonomic scope" value="Bacteria"/>
</dbReference>
<dbReference type="NCBIfam" id="TIGR00479">
    <property type="entry name" value="rumA"/>
    <property type="match status" value="1"/>
</dbReference>
<comment type="similarity">
    <text evidence="4">Belongs to the class I-like SAM-binding methyltransferase superfamily. RNA M5U methyltransferase family.</text>
</comment>
<dbReference type="InterPro" id="IPR010280">
    <property type="entry name" value="U5_MeTrfase_fam"/>
</dbReference>
<feature type="binding site" evidence="4">
    <location>
        <position position="268"/>
    </location>
    <ligand>
        <name>S-adenosyl-L-methionine</name>
        <dbReference type="ChEBI" id="CHEBI:59789"/>
    </ligand>
</feature>
<dbReference type="FunFam" id="3.40.50.150:FF:000009">
    <property type="entry name" value="23S rRNA (Uracil(1939)-C(5))-methyltransferase RlmD"/>
    <property type="match status" value="1"/>
</dbReference>
<protein>
    <submittedName>
        <fullName evidence="6">23S rRNA (Uracil-5-)-methyltransferase RumA</fullName>
    </submittedName>
</protein>
<keyword evidence="2 4" id="KW-0808">Transferase</keyword>
<sequence>MENICNAFGKCGGCTYLDIDYNEQLKKKTEEILELFNESKMEIKNYEGVITSPIKYHYRNKMEYSFGNEYKDGPLTIGLRGKGRFYDVYSAKDCKIAPKDFGKIIEFSEEFFKDIPFRNYRKHTGYLRHLVMRKGFKTNEILLNIATSSEDFHSYVEKWTEEVRKIELEGNIVSIYHTITDAKSTVVRPDEVRKLYGKDYFEEKVLDLTFKIGPFSFLQTNTLGSEVLYSKVLEYLNKTAETGLDLYCGAGTITLLMAKTLKKVVGVEIIKEAVDAAWENAKNNNVENVEFYLGDAKDVVKELDIKFDSVVVDPPRAGLHKNVIKFLLDNKFENIVYVSCNPKNFVRDMIMLKELYEIENFVFVDMFPHTKHLESVALLKKKA</sequence>
<dbReference type="GO" id="GO:0008757">
    <property type="term" value="F:S-adenosylmethionine-dependent methyltransferase activity"/>
    <property type="evidence" value="ECO:0007669"/>
    <property type="project" value="UniProtKB-ARBA"/>
</dbReference>
<dbReference type="PROSITE" id="PS01230">
    <property type="entry name" value="TRMA_1"/>
    <property type="match status" value="1"/>
</dbReference>
<name>H2J708_MARPK</name>
<proteinExistence type="inferred from homology"/>
<dbReference type="AlphaFoldDB" id="H2J708"/>
<dbReference type="PANTHER" id="PTHR11061:SF30">
    <property type="entry name" value="TRNA (URACIL(54)-C(5))-METHYLTRANSFERASE"/>
    <property type="match status" value="1"/>
</dbReference>
<keyword evidence="1 4" id="KW-0489">Methyltransferase</keyword>
<dbReference type="Pfam" id="PF05958">
    <property type="entry name" value="tRNA_U5-meth_tr"/>
    <property type="match status" value="1"/>
</dbReference>
<dbReference type="PANTHER" id="PTHR11061">
    <property type="entry name" value="RNA M5U METHYLTRANSFERASE"/>
    <property type="match status" value="1"/>
</dbReference>
<organism evidence="6 7">
    <name type="scientific">Marinitoga piezophila (strain DSM 14283 / JCM 11233 / KA3)</name>
    <dbReference type="NCBI Taxonomy" id="443254"/>
    <lineage>
        <taxon>Bacteria</taxon>
        <taxon>Thermotogati</taxon>
        <taxon>Thermotogota</taxon>
        <taxon>Thermotogae</taxon>
        <taxon>Petrotogales</taxon>
        <taxon>Petrotogaceae</taxon>
        <taxon>Marinitoga</taxon>
    </lineage>
</organism>
<dbReference type="GO" id="GO:0001510">
    <property type="term" value="P:RNA methylation"/>
    <property type="evidence" value="ECO:0007669"/>
    <property type="project" value="UniProtKB-ARBA"/>
</dbReference>
<evidence type="ECO:0000256" key="3">
    <source>
        <dbReference type="ARBA" id="ARBA00022691"/>
    </source>
</evidence>
<dbReference type="EMBL" id="CP003257">
    <property type="protein sequence ID" value="AEX86378.1"/>
    <property type="molecule type" value="Genomic_DNA"/>
</dbReference>
<gene>
    <name evidence="6" type="ordered locus">Marpi_2002</name>
</gene>
<dbReference type="STRING" id="443254.Marpi_2002"/>
<dbReference type="PROSITE" id="PS01231">
    <property type="entry name" value="TRMA_2"/>
    <property type="match status" value="1"/>
</dbReference>
<evidence type="ECO:0000313" key="6">
    <source>
        <dbReference type="EMBL" id="AEX86378.1"/>
    </source>
</evidence>
<dbReference type="Proteomes" id="UP000007161">
    <property type="component" value="Chromosome"/>
</dbReference>
<dbReference type="RefSeq" id="WP_014297448.1">
    <property type="nucleotide sequence ID" value="NC_016751.1"/>
</dbReference>
<evidence type="ECO:0000256" key="1">
    <source>
        <dbReference type="ARBA" id="ARBA00022603"/>
    </source>
</evidence>
<evidence type="ECO:0000256" key="2">
    <source>
        <dbReference type="ARBA" id="ARBA00022679"/>
    </source>
</evidence>
<reference evidence="6 7" key="1">
    <citation type="journal article" date="2012" name="J. Bacteriol.">
        <title>Complete Genome Sequence of the Thermophilic, Piezophilic, Heterotrophic Bacterium Marinitoga piezophila KA3.</title>
        <authorList>
            <person name="Lucas S."/>
            <person name="Han J."/>
            <person name="Lapidus A."/>
            <person name="Cheng J.F."/>
            <person name="Goodwin L.A."/>
            <person name="Pitluck S."/>
            <person name="Peters L."/>
            <person name="Mikhailova N."/>
            <person name="Teshima H."/>
            <person name="Detter J.C."/>
            <person name="Han C."/>
            <person name="Tapia R."/>
            <person name="Land M."/>
            <person name="Hauser L."/>
            <person name="Kyrpides N.C."/>
            <person name="Ivanova N."/>
            <person name="Pagani I."/>
            <person name="Vannier P."/>
            <person name="Oger P."/>
            <person name="Bartlett D.H."/>
            <person name="Noll K.M."/>
            <person name="Woyke T."/>
            <person name="Jebbar M."/>
        </authorList>
    </citation>
    <scope>NUCLEOTIDE SEQUENCE [LARGE SCALE GENOMIC DNA]</scope>
    <source>
        <strain evidence="7">DSM 14283 / JCM 11233 / KA3</strain>
    </source>
</reference>
<dbReference type="InterPro" id="IPR029063">
    <property type="entry name" value="SAM-dependent_MTases_sf"/>
</dbReference>
<evidence type="ECO:0000313" key="7">
    <source>
        <dbReference type="Proteomes" id="UP000007161"/>
    </source>
</evidence>
<evidence type="ECO:0000256" key="5">
    <source>
        <dbReference type="PROSITE-ProRule" id="PRU10015"/>
    </source>
</evidence>
<dbReference type="OrthoDB" id="9804590at2"/>
<dbReference type="HOGENOM" id="CLU_014689_7_2_0"/>
<dbReference type="InterPro" id="IPR030391">
    <property type="entry name" value="MeTrfase_TrmA_CS"/>
</dbReference>
<keyword evidence="7" id="KW-1185">Reference proteome</keyword>
<feature type="active site" description="Nucleophile" evidence="4">
    <location>
        <position position="340"/>
    </location>
</feature>
<dbReference type="GO" id="GO:0006396">
    <property type="term" value="P:RNA processing"/>
    <property type="evidence" value="ECO:0007669"/>
    <property type="project" value="InterPro"/>
</dbReference>
<keyword evidence="3 4" id="KW-0949">S-adenosyl-L-methionine</keyword>
<dbReference type="SUPFAM" id="SSF53335">
    <property type="entry name" value="S-adenosyl-L-methionine-dependent methyltransferases"/>
    <property type="match status" value="1"/>
</dbReference>
<feature type="active site" evidence="5">
    <location>
        <position position="340"/>
    </location>
</feature>
<dbReference type="GO" id="GO:0008173">
    <property type="term" value="F:RNA methyltransferase activity"/>
    <property type="evidence" value="ECO:0007669"/>
    <property type="project" value="InterPro"/>
</dbReference>